<dbReference type="Gene3D" id="1.10.1130.10">
    <property type="entry name" value="Flavocytochrome C3, Chain A"/>
    <property type="match status" value="1"/>
</dbReference>
<dbReference type="EMBL" id="CP018632">
    <property type="protein sequence ID" value="ASJ74290.1"/>
    <property type="molecule type" value="Genomic_DNA"/>
</dbReference>
<sequence length="436" mass="47956">MTEKKHKCRLHAILLLVGSLALALSSSQSFAVDVFAETHLGPATCATSQCHGKSAPYPDRNVNLNEYTIWIDGDRHSIAYQTLLSEESQRIAAKLGLENAKNATICLDCHADNAPDDKRGPKFQISDGVGCEACHGGSGQWIETHTDTDATHAKNLAAGMIATETAEVRSEVCLSCHLGTKDKFATHTIMGAGHPRLSFELDLFTANQPAHYIVDDDYVKRKGSIPSFNLWLTGQFESAKQSLNVGVQRLHDGIGMFPDFAFYDCQSCHHSLKNVRWSKRRTDGVLPGTLRLHMPNIVVLDSVARALGADDIQQTLQGEKINTIKAAQQSRQDFATAAQSMLNSLAAARDTWARKFSNTEIVAVRRALLENAAADRASDYAEAEQIYYSFESLCYTLDELDRCASTLDQLFESISDSDTFSPRSFSLLAKKLVDSF</sequence>
<dbReference type="PANTHER" id="PTHR35038">
    <property type="entry name" value="DISSIMILATORY SULFITE REDUCTASE SIRA"/>
    <property type="match status" value="1"/>
</dbReference>
<protein>
    <recommendedName>
        <fullName evidence="3">Cytochrome c-552/4 domain-containing protein</fullName>
    </recommendedName>
</protein>
<evidence type="ECO:0000313" key="5">
    <source>
        <dbReference type="Proteomes" id="UP000250079"/>
    </source>
</evidence>
<dbReference type="InterPro" id="IPR051829">
    <property type="entry name" value="Multiheme_Cytochr_ET"/>
</dbReference>
<dbReference type="Proteomes" id="UP000250079">
    <property type="component" value="Chromosome"/>
</dbReference>
<keyword evidence="5" id="KW-1185">Reference proteome</keyword>
<dbReference type="InterPro" id="IPR036280">
    <property type="entry name" value="Multihaem_cyt_sf"/>
</dbReference>
<evidence type="ECO:0000313" key="4">
    <source>
        <dbReference type="EMBL" id="ASJ74290.1"/>
    </source>
</evidence>
<dbReference type="InterPro" id="IPR023155">
    <property type="entry name" value="Cyt_c-552/4"/>
</dbReference>
<dbReference type="RefSeq" id="WP_088919341.1">
    <property type="nucleotide sequence ID" value="NZ_CP018632.1"/>
</dbReference>
<keyword evidence="1 2" id="KW-0732">Signal</keyword>
<dbReference type="KEGG" id="gai:IMCC3135_21065"/>
<evidence type="ECO:0000259" key="3">
    <source>
        <dbReference type="Pfam" id="PF13435"/>
    </source>
</evidence>
<dbReference type="Pfam" id="PF13435">
    <property type="entry name" value="Cytochrome_C554"/>
    <property type="match status" value="1"/>
</dbReference>
<feature type="chain" id="PRO_5016465245" description="Cytochrome c-552/4 domain-containing protein" evidence="2">
    <location>
        <begin position="32"/>
        <end position="436"/>
    </location>
</feature>
<name>A0A2Z2NZH9_9GAMM</name>
<proteinExistence type="predicted"/>
<organism evidence="4 5">
    <name type="scientific">Granulosicoccus antarcticus IMCC3135</name>
    <dbReference type="NCBI Taxonomy" id="1192854"/>
    <lineage>
        <taxon>Bacteria</taxon>
        <taxon>Pseudomonadati</taxon>
        <taxon>Pseudomonadota</taxon>
        <taxon>Gammaproteobacteria</taxon>
        <taxon>Chromatiales</taxon>
        <taxon>Granulosicoccaceae</taxon>
        <taxon>Granulosicoccus</taxon>
    </lineage>
</organism>
<evidence type="ECO:0000256" key="1">
    <source>
        <dbReference type="ARBA" id="ARBA00022729"/>
    </source>
</evidence>
<gene>
    <name evidence="4" type="ORF">IMCC3135_21065</name>
</gene>
<dbReference type="PANTHER" id="PTHR35038:SF6">
    <property type="entry name" value="SURFACE LOCALIZED DECAHEME CYTOCHROME C LIPOPROTEIN"/>
    <property type="match status" value="1"/>
</dbReference>
<accession>A0A2Z2NZH9</accession>
<reference evidence="4 5" key="1">
    <citation type="submission" date="2016-12" db="EMBL/GenBank/DDBJ databases">
        <authorList>
            <person name="Song W.-J."/>
            <person name="Kurnit D.M."/>
        </authorList>
    </citation>
    <scope>NUCLEOTIDE SEQUENCE [LARGE SCALE GENOMIC DNA]</scope>
    <source>
        <strain evidence="4 5">IMCC3135</strain>
    </source>
</reference>
<evidence type="ECO:0000256" key="2">
    <source>
        <dbReference type="SAM" id="SignalP"/>
    </source>
</evidence>
<dbReference type="GO" id="GO:0016491">
    <property type="term" value="F:oxidoreductase activity"/>
    <property type="evidence" value="ECO:0007669"/>
    <property type="project" value="TreeGrafter"/>
</dbReference>
<feature type="domain" description="Cytochrome c-552/4" evidence="3">
    <location>
        <begin position="49"/>
        <end position="136"/>
    </location>
</feature>
<dbReference type="AlphaFoldDB" id="A0A2Z2NZH9"/>
<feature type="signal peptide" evidence="2">
    <location>
        <begin position="1"/>
        <end position="31"/>
    </location>
</feature>
<dbReference type="SUPFAM" id="SSF48695">
    <property type="entry name" value="Multiheme cytochromes"/>
    <property type="match status" value="1"/>
</dbReference>